<evidence type="ECO:0008006" key="5">
    <source>
        <dbReference type="Google" id="ProtNLM"/>
    </source>
</evidence>
<dbReference type="SUPFAM" id="SSF48371">
    <property type="entry name" value="ARM repeat"/>
    <property type="match status" value="1"/>
</dbReference>
<dbReference type="OrthoDB" id="668540at2759"/>
<dbReference type="Pfam" id="PF00806">
    <property type="entry name" value="PUF"/>
    <property type="match status" value="2"/>
</dbReference>
<proteinExistence type="predicted"/>
<dbReference type="InterPro" id="IPR016024">
    <property type="entry name" value="ARM-type_fold"/>
</dbReference>
<evidence type="ECO:0000256" key="2">
    <source>
        <dbReference type="PROSITE-ProRule" id="PRU00317"/>
    </source>
</evidence>
<organism evidence="3 4">
    <name type="scientific">Crucibulum laeve</name>
    <dbReference type="NCBI Taxonomy" id="68775"/>
    <lineage>
        <taxon>Eukaryota</taxon>
        <taxon>Fungi</taxon>
        <taxon>Dikarya</taxon>
        <taxon>Basidiomycota</taxon>
        <taxon>Agaricomycotina</taxon>
        <taxon>Agaricomycetes</taxon>
        <taxon>Agaricomycetidae</taxon>
        <taxon>Agaricales</taxon>
        <taxon>Agaricineae</taxon>
        <taxon>Nidulariaceae</taxon>
        <taxon>Crucibulum</taxon>
    </lineage>
</organism>
<dbReference type="InterPro" id="IPR001313">
    <property type="entry name" value="Pumilio_RNA-bd_rpt"/>
</dbReference>
<evidence type="ECO:0000313" key="4">
    <source>
        <dbReference type="Proteomes" id="UP000308652"/>
    </source>
</evidence>
<dbReference type="EMBL" id="ML213606">
    <property type="protein sequence ID" value="TFK37747.1"/>
    <property type="molecule type" value="Genomic_DNA"/>
</dbReference>
<dbReference type="SMART" id="SM00025">
    <property type="entry name" value="Pumilio"/>
    <property type="match status" value="1"/>
</dbReference>
<sequence length="154" mass="17338">MDSRFGNWAVRRCLEVASTLDERHKIVSYMRGRIVELATNCYGCHVLQKALDCDQDIRLLIVSELLSASTNFVSESSIVFMSPAVTVVTPHVNGVPTFQALRYFLPATWAPEHESWHVSVTKDLIRSHGMVACLENVNIKFTVQLRPDVHVGIK</sequence>
<dbReference type="Proteomes" id="UP000308652">
    <property type="component" value="Unassembled WGS sequence"/>
</dbReference>
<dbReference type="STRING" id="68775.A0A5C3LYV0"/>
<dbReference type="PROSITE" id="PS50302">
    <property type="entry name" value="PUM"/>
    <property type="match status" value="1"/>
</dbReference>
<dbReference type="InterPro" id="IPR011989">
    <property type="entry name" value="ARM-like"/>
</dbReference>
<dbReference type="GO" id="GO:0003723">
    <property type="term" value="F:RNA binding"/>
    <property type="evidence" value="ECO:0007669"/>
    <property type="project" value="InterPro"/>
</dbReference>
<protein>
    <recommendedName>
        <fullName evidence="5">PUM-HD domain-containing protein</fullName>
    </recommendedName>
</protein>
<accession>A0A5C3LYV0</accession>
<evidence type="ECO:0000313" key="3">
    <source>
        <dbReference type="EMBL" id="TFK37747.1"/>
    </source>
</evidence>
<reference evidence="3 4" key="1">
    <citation type="journal article" date="2019" name="Nat. Ecol. Evol.">
        <title>Megaphylogeny resolves global patterns of mushroom evolution.</title>
        <authorList>
            <person name="Varga T."/>
            <person name="Krizsan K."/>
            <person name="Foldi C."/>
            <person name="Dima B."/>
            <person name="Sanchez-Garcia M."/>
            <person name="Sanchez-Ramirez S."/>
            <person name="Szollosi G.J."/>
            <person name="Szarkandi J.G."/>
            <person name="Papp V."/>
            <person name="Albert L."/>
            <person name="Andreopoulos W."/>
            <person name="Angelini C."/>
            <person name="Antonin V."/>
            <person name="Barry K.W."/>
            <person name="Bougher N.L."/>
            <person name="Buchanan P."/>
            <person name="Buyck B."/>
            <person name="Bense V."/>
            <person name="Catcheside P."/>
            <person name="Chovatia M."/>
            <person name="Cooper J."/>
            <person name="Damon W."/>
            <person name="Desjardin D."/>
            <person name="Finy P."/>
            <person name="Geml J."/>
            <person name="Haridas S."/>
            <person name="Hughes K."/>
            <person name="Justo A."/>
            <person name="Karasinski D."/>
            <person name="Kautmanova I."/>
            <person name="Kiss B."/>
            <person name="Kocsube S."/>
            <person name="Kotiranta H."/>
            <person name="LaButti K.M."/>
            <person name="Lechner B.E."/>
            <person name="Liimatainen K."/>
            <person name="Lipzen A."/>
            <person name="Lukacs Z."/>
            <person name="Mihaltcheva S."/>
            <person name="Morgado L.N."/>
            <person name="Niskanen T."/>
            <person name="Noordeloos M.E."/>
            <person name="Ohm R.A."/>
            <person name="Ortiz-Santana B."/>
            <person name="Ovrebo C."/>
            <person name="Racz N."/>
            <person name="Riley R."/>
            <person name="Savchenko A."/>
            <person name="Shiryaev A."/>
            <person name="Soop K."/>
            <person name="Spirin V."/>
            <person name="Szebenyi C."/>
            <person name="Tomsovsky M."/>
            <person name="Tulloss R.E."/>
            <person name="Uehling J."/>
            <person name="Grigoriev I.V."/>
            <person name="Vagvolgyi C."/>
            <person name="Papp T."/>
            <person name="Martin F.M."/>
            <person name="Miettinen O."/>
            <person name="Hibbett D.S."/>
            <person name="Nagy L.G."/>
        </authorList>
    </citation>
    <scope>NUCLEOTIDE SEQUENCE [LARGE SCALE GENOMIC DNA]</scope>
    <source>
        <strain evidence="3 4">CBS 166.37</strain>
    </source>
</reference>
<dbReference type="AlphaFoldDB" id="A0A5C3LYV0"/>
<gene>
    <name evidence="3" type="ORF">BDQ12DRAFT_138726</name>
</gene>
<keyword evidence="1" id="KW-0677">Repeat</keyword>
<keyword evidence="4" id="KW-1185">Reference proteome</keyword>
<name>A0A5C3LYV0_9AGAR</name>
<dbReference type="Gene3D" id="1.25.10.10">
    <property type="entry name" value="Leucine-rich Repeat Variant"/>
    <property type="match status" value="1"/>
</dbReference>
<feature type="repeat" description="Pumilio" evidence="2">
    <location>
        <begin position="28"/>
        <end position="67"/>
    </location>
</feature>
<evidence type="ECO:0000256" key="1">
    <source>
        <dbReference type="ARBA" id="ARBA00022737"/>
    </source>
</evidence>